<protein>
    <recommendedName>
        <fullName evidence="9">Peptidase S1 domain-containing protein</fullName>
    </recommendedName>
</protein>
<dbReference type="GO" id="GO:0004252">
    <property type="term" value="F:serine-type endopeptidase activity"/>
    <property type="evidence" value="ECO:0007669"/>
    <property type="project" value="InterPro"/>
</dbReference>
<dbReference type="AlphaFoldDB" id="A0A6I8U9Z9"/>
<keyword evidence="5" id="KW-0391">Immunity</keyword>
<dbReference type="InterPro" id="IPR001254">
    <property type="entry name" value="Trypsin_dom"/>
</dbReference>
<keyword evidence="7" id="KW-0325">Glycoprotein</keyword>
<keyword evidence="3" id="KW-0399">Innate immunity</keyword>
<comment type="similarity">
    <text evidence="8">Belongs to the peptidase S1 family. CLIP subfamily.</text>
</comment>
<evidence type="ECO:0000313" key="11">
    <source>
        <dbReference type="Proteomes" id="UP000008820"/>
    </source>
</evidence>
<feature type="domain" description="Peptidase S1" evidence="9">
    <location>
        <begin position="689"/>
        <end position="888"/>
    </location>
</feature>
<dbReference type="SMART" id="SM00020">
    <property type="entry name" value="Tryp_SPc"/>
    <property type="match status" value="1"/>
</dbReference>
<evidence type="ECO:0000256" key="4">
    <source>
        <dbReference type="ARBA" id="ARBA00022729"/>
    </source>
</evidence>
<evidence type="ECO:0000256" key="3">
    <source>
        <dbReference type="ARBA" id="ARBA00022588"/>
    </source>
</evidence>
<dbReference type="Pfam" id="PF00089">
    <property type="entry name" value="Trypsin"/>
    <property type="match status" value="3"/>
</dbReference>
<dbReference type="CDD" id="cd00190">
    <property type="entry name" value="Tryp_SPc"/>
    <property type="match status" value="1"/>
</dbReference>
<evidence type="ECO:0000256" key="7">
    <source>
        <dbReference type="ARBA" id="ARBA00023180"/>
    </source>
</evidence>
<proteinExistence type="inferred from homology"/>
<reference evidence="10" key="2">
    <citation type="submission" date="2020-05" db="UniProtKB">
        <authorList>
            <consortium name="EnsemblMetazoa"/>
        </authorList>
    </citation>
    <scope>IDENTIFICATION</scope>
    <source>
        <strain evidence="10">LVP_AGWG</strain>
    </source>
</reference>
<feature type="domain" description="Peptidase S1" evidence="9">
    <location>
        <begin position="51"/>
        <end position="296"/>
    </location>
</feature>
<evidence type="ECO:0000313" key="10">
    <source>
        <dbReference type="EnsemblMetazoa" id="AAEL027772-PA"/>
    </source>
</evidence>
<dbReference type="Proteomes" id="UP000008820">
    <property type="component" value="Chromosome 1"/>
</dbReference>
<evidence type="ECO:0000256" key="2">
    <source>
        <dbReference type="ARBA" id="ARBA00022525"/>
    </source>
</evidence>
<accession>A0A6I8U9Z9</accession>
<dbReference type="FunFam" id="2.40.10.10:FF:000028">
    <property type="entry name" value="Serine protease easter"/>
    <property type="match status" value="1"/>
</dbReference>
<dbReference type="PROSITE" id="PS50240">
    <property type="entry name" value="TRYPSIN_DOM"/>
    <property type="match status" value="3"/>
</dbReference>
<dbReference type="InterPro" id="IPR009003">
    <property type="entry name" value="Peptidase_S1_PA"/>
</dbReference>
<keyword evidence="2" id="KW-0964">Secreted</keyword>
<name>A0A6I8U9Z9_AEDAE</name>
<sequence>MFVVYCWSIFVLVVCEARHWDADQMLPNERSSLDDCRLRFHELIKPNSVAPASGSPALLKEFAHMAAIGWTQTDGKVLWNCGGTLIWMDFVLTAAHCVVDHRNVRPDIARFGDLNLETDDDDQYAQQYKIVQIVRHPLHRFGAKYHDIALMKLERPVSLHDTVCPACLWIDEEIRFTELVATGWGNTGHFEDRTPSLLKVSLKPLETSKCEKFYSNDLVRGLNTGLHEHHLCAVDAKMDTCEGDSGGPLQVKLMHHVNLTPFVVAVTSFGLPCGLSNPGVYTKIAPYHDWIVSTMQQSDAAIPDDIFNATFCALRFQKHREYIYSTPLNKTHVFEFRGMTDHIYKAKPLSYLVKLLWNVTGGFQNCYGTIIDENTVLTVADCVYHEGIPASSVSHPEGIVNIAKIIVHPQYDPRFGYKNMAILRLEALFSFINIRPACTYYGNVSIFAPNSVFGMGRKDIYDCISFPDCIDPSLIPLTVYVQPKTETSCMISREVQSRFPNGITSELFCAGVDRFLVPEACELKLGGSYSNFDKIVTNILTTIDDISIVIHGGMYPALDGLVQNGRDCGYGEHLITTNLRSHLKWMERVLLPKRATANAVQFLDPSRREGDPCFDTYKIAGRCTSISRCQRKWKKFELTQEANFCSSTSVICCPLDDIDKDAWSTKYDLLMKCPKLVHALLPENNGAPMVRIFDSETRYICMGAIISDRTILTSASCVGTAASLSVQPLGNVKNTIQVQKVILHGSFNATDYSNDIAILRIPDSLKWSPRLHPMCLWSNETHTPLIVEILYPFNTSDTNIEFLELLTMYNSDCQRTHAHQVRDSHICVKYPYRQYTCLSSHSMLRWEDAEGIPYLIGLATDTRECKKWYYMTFSRLVAFIDWIVDNIEDEEIRRSFKVQ</sequence>
<dbReference type="InterPro" id="IPR051333">
    <property type="entry name" value="CLIP_Serine_Protease"/>
</dbReference>
<dbReference type="InterPro" id="IPR018114">
    <property type="entry name" value="TRYPSIN_HIS"/>
</dbReference>
<dbReference type="InterPro" id="IPR001314">
    <property type="entry name" value="Peptidase_S1A"/>
</dbReference>
<dbReference type="GO" id="GO:0005576">
    <property type="term" value="C:extracellular region"/>
    <property type="evidence" value="ECO:0007669"/>
    <property type="project" value="UniProtKB-SubCell"/>
</dbReference>
<dbReference type="InParanoid" id="A0A6I8U9Z9"/>
<evidence type="ECO:0000256" key="1">
    <source>
        <dbReference type="ARBA" id="ARBA00004613"/>
    </source>
</evidence>
<dbReference type="PANTHER" id="PTHR24260:SF147">
    <property type="entry name" value="EG:BACR7A4.3 PROTEIN-RELATED"/>
    <property type="match status" value="1"/>
</dbReference>
<evidence type="ECO:0000256" key="5">
    <source>
        <dbReference type="ARBA" id="ARBA00022859"/>
    </source>
</evidence>
<evidence type="ECO:0000259" key="9">
    <source>
        <dbReference type="PROSITE" id="PS50240"/>
    </source>
</evidence>
<dbReference type="GO" id="GO:0006508">
    <property type="term" value="P:proteolysis"/>
    <property type="evidence" value="ECO:0007669"/>
    <property type="project" value="InterPro"/>
</dbReference>
<dbReference type="SUPFAM" id="SSF50494">
    <property type="entry name" value="Trypsin-like serine proteases"/>
    <property type="match status" value="3"/>
</dbReference>
<dbReference type="EnsemblMetazoa" id="AAEL027772-RA">
    <property type="protein sequence ID" value="AAEL027772-PA"/>
    <property type="gene ID" value="AAEL027772"/>
</dbReference>
<dbReference type="OrthoDB" id="7755107at2759"/>
<evidence type="ECO:0000256" key="6">
    <source>
        <dbReference type="ARBA" id="ARBA00023157"/>
    </source>
</evidence>
<dbReference type="Gene3D" id="2.40.10.10">
    <property type="entry name" value="Trypsin-like serine proteases"/>
    <property type="match status" value="4"/>
</dbReference>
<keyword evidence="11" id="KW-1185">Reference proteome</keyword>
<comment type="subcellular location">
    <subcellularLocation>
        <location evidence="1">Secreted</location>
    </subcellularLocation>
</comment>
<dbReference type="PROSITE" id="PS00135">
    <property type="entry name" value="TRYPSIN_SER"/>
    <property type="match status" value="1"/>
</dbReference>
<dbReference type="PANTHER" id="PTHR24260">
    <property type="match status" value="1"/>
</dbReference>
<evidence type="ECO:0000256" key="8">
    <source>
        <dbReference type="ARBA" id="ARBA00024195"/>
    </source>
</evidence>
<dbReference type="GO" id="GO:0045087">
    <property type="term" value="P:innate immune response"/>
    <property type="evidence" value="ECO:0007669"/>
    <property type="project" value="UniProtKB-KW"/>
</dbReference>
<organism evidence="10 11">
    <name type="scientific">Aedes aegypti</name>
    <name type="common">Yellowfever mosquito</name>
    <name type="synonym">Culex aegypti</name>
    <dbReference type="NCBI Taxonomy" id="7159"/>
    <lineage>
        <taxon>Eukaryota</taxon>
        <taxon>Metazoa</taxon>
        <taxon>Ecdysozoa</taxon>
        <taxon>Arthropoda</taxon>
        <taxon>Hexapoda</taxon>
        <taxon>Insecta</taxon>
        <taxon>Pterygota</taxon>
        <taxon>Neoptera</taxon>
        <taxon>Endopterygota</taxon>
        <taxon>Diptera</taxon>
        <taxon>Nematocera</taxon>
        <taxon>Culicoidea</taxon>
        <taxon>Culicidae</taxon>
        <taxon>Culicinae</taxon>
        <taxon>Aedini</taxon>
        <taxon>Aedes</taxon>
        <taxon>Stegomyia</taxon>
    </lineage>
</organism>
<keyword evidence="4" id="KW-0732">Signal</keyword>
<feature type="domain" description="Peptidase S1" evidence="9">
    <location>
        <begin position="351"/>
        <end position="591"/>
    </location>
</feature>
<gene>
    <name evidence="10" type="primary">5575002</name>
</gene>
<dbReference type="InterPro" id="IPR033116">
    <property type="entry name" value="TRYPSIN_SER"/>
</dbReference>
<reference evidence="10 11" key="1">
    <citation type="submission" date="2017-06" db="EMBL/GenBank/DDBJ databases">
        <title>Aedes aegypti genome working group (AGWG) sequencing and assembly.</title>
        <authorList>
            <consortium name="Aedes aegypti Genome Working Group (AGWG)"/>
            <person name="Matthews B.J."/>
        </authorList>
    </citation>
    <scope>NUCLEOTIDE SEQUENCE [LARGE SCALE GENOMIC DNA]</scope>
    <source>
        <strain evidence="10 11">LVP_AGWG</strain>
    </source>
</reference>
<dbReference type="FunCoup" id="A0A6I8U9Z9">
    <property type="interactions" value="11"/>
</dbReference>
<dbReference type="PRINTS" id="PR00722">
    <property type="entry name" value="CHYMOTRYPSIN"/>
</dbReference>
<dbReference type="InterPro" id="IPR043504">
    <property type="entry name" value="Peptidase_S1_PA_chymotrypsin"/>
</dbReference>
<dbReference type="PROSITE" id="PS00134">
    <property type="entry name" value="TRYPSIN_HIS"/>
    <property type="match status" value="1"/>
</dbReference>
<keyword evidence="6" id="KW-1015">Disulfide bond</keyword>